<evidence type="ECO:0000313" key="6">
    <source>
        <dbReference type="Proteomes" id="UP001299220"/>
    </source>
</evidence>
<comment type="caution">
    <text evidence="5">The sequence shown here is derived from an EMBL/GenBank/DDBJ whole genome shotgun (WGS) entry which is preliminary data.</text>
</comment>
<evidence type="ECO:0000259" key="3">
    <source>
        <dbReference type="Pfam" id="PF00534"/>
    </source>
</evidence>
<name>A0ABS9CLE3_9FIRM</name>
<accession>A0ABS9CLE3</accession>
<dbReference type="InterPro" id="IPR001296">
    <property type="entry name" value="Glyco_trans_1"/>
</dbReference>
<dbReference type="Pfam" id="PF13439">
    <property type="entry name" value="Glyco_transf_4"/>
    <property type="match status" value="1"/>
</dbReference>
<dbReference type="CDD" id="cd03801">
    <property type="entry name" value="GT4_PimA-like"/>
    <property type="match status" value="1"/>
</dbReference>
<evidence type="ECO:0000256" key="1">
    <source>
        <dbReference type="ARBA" id="ARBA00022676"/>
    </source>
</evidence>
<dbReference type="SUPFAM" id="SSF53756">
    <property type="entry name" value="UDP-Glycosyltransferase/glycogen phosphorylase"/>
    <property type="match status" value="1"/>
</dbReference>
<protein>
    <submittedName>
        <fullName evidence="5">Glycosyltransferase family 4 protein</fullName>
    </submittedName>
</protein>
<reference evidence="5 6" key="1">
    <citation type="submission" date="2020-12" db="EMBL/GenBank/DDBJ databases">
        <title>Whole genome sequences of gut porcine anaerobes.</title>
        <authorList>
            <person name="Kubasova T."/>
            <person name="Jahodarova E."/>
            <person name="Rychlik I."/>
        </authorList>
    </citation>
    <scope>NUCLEOTIDE SEQUENCE [LARGE SCALE GENOMIC DNA]</scope>
    <source>
        <strain evidence="5 6">An867</strain>
    </source>
</reference>
<feature type="domain" description="Glycosyl transferase family 1" evidence="3">
    <location>
        <begin position="176"/>
        <end position="330"/>
    </location>
</feature>
<organism evidence="5 6">
    <name type="scientific">Anaeromassilibacillus senegalensis</name>
    <dbReference type="NCBI Taxonomy" id="1673717"/>
    <lineage>
        <taxon>Bacteria</taxon>
        <taxon>Bacillati</taxon>
        <taxon>Bacillota</taxon>
        <taxon>Clostridia</taxon>
        <taxon>Eubacteriales</taxon>
        <taxon>Acutalibacteraceae</taxon>
        <taxon>Anaeromassilibacillus</taxon>
    </lineage>
</organism>
<dbReference type="Proteomes" id="UP001299220">
    <property type="component" value="Unassembled WGS sequence"/>
</dbReference>
<evidence type="ECO:0000313" key="5">
    <source>
        <dbReference type="EMBL" id="MCF2651180.1"/>
    </source>
</evidence>
<sequence length="361" mass="40135">MTEQKPRILMIGPGRNVRGGISTVVNHYYAAGLDNRVNLRYIPTMLDGPRIQNLAVAAAAFLRFLLCFRRYDVLHVHMAAQASFWRKRIFVKAAKKRGMTVVIHQHSADFDHFFQQEVDGRQRKEIKYIFEIADAVLALSDTWADLFRTLVSAPEKVLVLPNAVACPVENKSDYSDHWILFLGRLGERKGTFDLLQAVPAILKAVPDVKLILCGDGEIAACRREAQRLGVANCVEFPGWVDAEQREALFSACSLFVLPSHHEGMPMALLEAMAHGLAAVSTDVGGIPQVIESHVNGVCIPAGDTRQLAETVTSLLLCPKKKERIGQAGKKTIQSRFGIEANLLQLTDFYDKLCKKPKECTK</sequence>
<dbReference type="EMBL" id="JAFBIT010000001">
    <property type="protein sequence ID" value="MCF2651180.1"/>
    <property type="molecule type" value="Genomic_DNA"/>
</dbReference>
<keyword evidence="6" id="KW-1185">Reference proteome</keyword>
<evidence type="ECO:0000256" key="2">
    <source>
        <dbReference type="ARBA" id="ARBA00022679"/>
    </source>
</evidence>
<proteinExistence type="predicted"/>
<keyword evidence="1" id="KW-0328">Glycosyltransferase</keyword>
<keyword evidence="2" id="KW-0808">Transferase</keyword>
<dbReference type="PANTHER" id="PTHR12526:SF510">
    <property type="entry name" value="D-INOSITOL 3-PHOSPHATE GLYCOSYLTRANSFERASE"/>
    <property type="match status" value="1"/>
</dbReference>
<feature type="domain" description="Glycosyltransferase subfamily 4-like N-terminal" evidence="4">
    <location>
        <begin position="40"/>
        <end position="164"/>
    </location>
</feature>
<dbReference type="PANTHER" id="PTHR12526">
    <property type="entry name" value="GLYCOSYLTRANSFERASE"/>
    <property type="match status" value="1"/>
</dbReference>
<dbReference type="InterPro" id="IPR028098">
    <property type="entry name" value="Glyco_trans_4-like_N"/>
</dbReference>
<dbReference type="Pfam" id="PF00534">
    <property type="entry name" value="Glycos_transf_1"/>
    <property type="match status" value="1"/>
</dbReference>
<evidence type="ECO:0000259" key="4">
    <source>
        <dbReference type="Pfam" id="PF13439"/>
    </source>
</evidence>
<dbReference type="Gene3D" id="3.40.50.2000">
    <property type="entry name" value="Glycogen Phosphorylase B"/>
    <property type="match status" value="2"/>
</dbReference>
<dbReference type="RefSeq" id="WP_235322120.1">
    <property type="nucleotide sequence ID" value="NZ_JAFBIT010000001.1"/>
</dbReference>
<gene>
    <name evidence="5" type="ORF">JQM67_00955</name>
</gene>